<dbReference type="Gene3D" id="3.40.50.150">
    <property type="entry name" value="Vaccinia Virus protein VP39"/>
    <property type="match status" value="1"/>
</dbReference>
<evidence type="ECO:0000259" key="2">
    <source>
        <dbReference type="Pfam" id="PF08242"/>
    </source>
</evidence>
<gene>
    <name evidence="3" type="ordered locus">Xcel_1197</name>
</gene>
<dbReference type="eggNOG" id="COG2226">
    <property type="taxonomic scope" value="Bacteria"/>
</dbReference>
<keyword evidence="3" id="KW-0489">Methyltransferase</keyword>
<name>D1C039_XYLCX</name>
<dbReference type="HOGENOM" id="CLU_090578_0_0_11"/>
<dbReference type="InterPro" id="IPR029063">
    <property type="entry name" value="SAM-dependent_MTases_sf"/>
</dbReference>
<dbReference type="GO" id="GO:0008168">
    <property type="term" value="F:methyltransferase activity"/>
    <property type="evidence" value="ECO:0007669"/>
    <property type="project" value="UniProtKB-KW"/>
</dbReference>
<evidence type="ECO:0000313" key="3">
    <source>
        <dbReference type="EMBL" id="ACZ30228.1"/>
    </source>
</evidence>
<dbReference type="GO" id="GO:0032259">
    <property type="term" value="P:methylation"/>
    <property type="evidence" value="ECO:0007669"/>
    <property type="project" value="UniProtKB-KW"/>
</dbReference>
<sequence length="289" mass="30028">MTAFTDIVRGTSRRPHHVVIRALARGFDALNRSVRWSHNDHFHGWVLRRLRAARGPAVVDVGCGRGGLVAALRSRGTGSVVGTSSDVRTGSVVGIDPDEVMARAAADRFAADDGVTIARTSFFDLARGDGLVPEGGAGGITMIASLHHLAHERGLESALSHARGLLAPGGRLLVVGLARPSVPADYAVDAVSVLLNPLMGLAKSLTRRGAAVATDAGAVEVGAVEVGADEAEPAGPSGAEPDGSREDGMPVCNPAETFTEVAQAAAAVLPGARVRRRLWFRYSLEWTAA</sequence>
<organism evidence="3 4">
    <name type="scientific">Xylanimonas cellulosilytica (strain DSM 15894 / JCM 12276 / CECT 5975 / KCTC 9989 / LMG 20990 / NBRC 107835 / XIL07)</name>
    <dbReference type="NCBI Taxonomy" id="446471"/>
    <lineage>
        <taxon>Bacteria</taxon>
        <taxon>Bacillati</taxon>
        <taxon>Actinomycetota</taxon>
        <taxon>Actinomycetes</taxon>
        <taxon>Micrococcales</taxon>
        <taxon>Promicromonosporaceae</taxon>
        <taxon>Xylanimonas</taxon>
    </lineage>
</organism>
<keyword evidence="4" id="KW-1185">Reference proteome</keyword>
<dbReference type="EMBL" id="CP001821">
    <property type="protein sequence ID" value="ACZ30228.1"/>
    <property type="molecule type" value="Genomic_DNA"/>
</dbReference>
<proteinExistence type="predicted"/>
<feature type="region of interest" description="Disordered" evidence="1">
    <location>
        <begin position="226"/>
        <end position="250"/>
    </location>
</feature>
<dbReference type="Proteomes" id="UP000002255">
    <property type="component" value="Chromosome"/>
</dbReference>
<reference evidence="3 4" key="2">
    <citation type="journal article" date="2010" name="Stand. Genomic Sci.">
        <title>Complete genome sequence of Xylanimonas cellulosilytica type strain (XIL07).</title>
        <authorList>
            <person name="Foster B."/>
            <person name="Pukall R."/>
            <person name="Abt B."/>
            <person name="Nolan M."/>
            <person name="Glavina Del Rio T."/>
            <person name="Chen F."/>
            <person name="Lucas S."/>
            <person name="Tice H."/>
            <person name="Pitluck S."/>
            <person name="Cheng J.-F."/>
            <person name="Chertkov O."/>
            <person name="Brettin T."/>
            <person name="Han C."/>
            <person name="Detter J.C."/>
            <person name="Bruce D."/>
            <person name="Goodwin L."/>
            <person name="Ivanova N."/>
            <person name="Mavromatis K."/>
            <person name="Pati A."/>
            <person name="Mikhailova N."/>
            <person name="Chen A."/>
            <person name="Palaniappan K."/>
            <person name="Land M."/>
            <person name="Hauser L."/>
            <person name="Chang Y.-J."/>
            <person name="Jeffries C.D."/>
            <person name="Chain P."/>
            <person name="Rohde M."/>
            <person name="Goeker M."/>
            <person name="Bristow J."/>
            <person name="Eisen J.A."/>
            <person name="Markowitz V."/>
            <person name="Hugenholtz P."/>
            <person name="Kyrpides N.C."/>
            <person name="Klenk H.-P."/>
            <person name="Lapidus A."/>
        </authorList>
    </citation>
    <scope>NUCLEOTIDE SEQUENCE [LARGE SCALE GENOMIC DNA]</scope>
    <source>
        <strain evidence="4">DSM 15894 / CECT 5975 / LMG 20990 / XIL07</strain>
    </source>
</reference>
<accession>D1C039</accession>
<feature type="domain" description="Methyltransferase type 12" evidence="2">
    <location>
        <begin position="59"/>
        <end position="172"/>
    </location>
</feature>
<dbReference type="InterPro" id="IPR013217">
    <property type="entry name" value="Methyltransf_12"/>
</dbReference>
<dbReference type="KEGG" id="xce:Xcel_1197"/>
<dbReference type="PANTHER" id="PTHR43861">
    <property type="entry name" value="TRANS-ACONITATE 2-METHYLTRANSFERASE-RELATED"/>
    <property type="match status" value="1"/>
</dbReference>
<keyword evidence="3" id="KW-0808">Transferase</keyword>
<evidence type="ECO:0000313" key="4">
    <source>
        <dbReference type="Proteomes" id="UP000002255"/>
    </source>
</evidence>
<evidence type="ECO:0000256" key="1">
    <source>
        <dbReference type="SAM" id="MobiDB-lite"/>
    </source>
</evidence>
<dbReference type="STRING" id="446471.Xcel_1197"/>
<dbReference type="CDD" id="cd02440">
    <property type="entry name" value="AdoMet_MTases"/>
    <property type="match status" value="1"/>
</dbReference>
<dbReference type="AlphaFoldDB" id="D1C039"/>
<dbReference type="RefSeq" id="WP_012877970.1">
    <property type="nucleotide sequence ID" value="NC_013530.1"/>
</dbReference>
<dbReference type="SUPFAM" id="SSF53335">
    <property type="entry name" value="S-adenosyl-L-methionine-dependent methyltransferases"/>
    <property type="match status" value="1"/>
</dbReference>
<reference evidence="4" key="1">
    <citation type="submission" date="2009-11" db="EMBL/GenBank/DDBJ databases">
        <title>The complete chromosome of Xylanimonas cellulosilytica DSM 15894.</title>
        <authorList>
            <consortium name="US DOE Joint Genome Institute (JGI-PGF)"/>
            <person name="Lucas S."/>
            <person name="Copeland A."/>
            <person name="Lapidus A."/>
            <person name="Glavina del Rio T."/>
            <person name="Dalin E."/>
            <person name="Tice H."/>
            <person name="Bruce D."/>
            <person name="Goodwin L."/>
            <person name="Pitluck S."/>
            <person name="Kyrpides N."/>
            <person name="Mavromatis K."/>
            <person name="Ivanova N."/>
            <person name="Mikhailova N."/>
            <person name="Foster B."/>
            <person name="Clum A."/>
            <person name="Brettin T."/>
            <person name="Detter J.C."/>
            <person name="Han C."/>
            <person name="Larimer F."/>
            <person name="Land M."/>
            <person name="Hauser L."/>
            <person name="Markowitz V."/>
            <person name="Cheng J.F."/>
            <person name="Hugenholtz P."/>
            <person name="Woyke T."/>
            <person name="Wu D."/>
            <person name="Gehrich-Schroeter G."/>
            <person name="Schneider S."/>
            <person name="Pukall S.R."/>
            <person name="Klenk H.P."/>
            <person name="Eisen J.A."/>
        </authorList>
    </citation>
    <scope>NUCLEOTIDE SEQUENCE [LARGE SCALE GENOMIC DNA]</scope>
    <source>
        <strain evidence="4">DSM 15894 / CECT 5975 / LMG 20990 / XIL07</strain>
    </source>
</reference>
<protein>
    <submittedName>
        <fullName evidence="3">Methyltransferase type 12</fullName>
    </submittedName>
</protein>
<dbReference type="Pfam" id="PF08242">
    <property type="entry name" value="Methyltransf_12"/>
    <property type="match status" value="1"/>
</dbReference>
<dbReference type="PANTHER" id="PTHR43861:SF1">
    <property type="entry name" value="TRANS-ACONITATE 2-METHYLTRANSFERASE"/>
    <property type="match status" value="1"/>
</dbReference>
<dbReference type="OrthoDB" id="6064711at2"/>